<dbReference type="STRING" id="7234.B4HAG7"/>
<dbReference type="PANTHER" id="PTHR13379:SF0">
    <property type="entry name" value="UPF0415 PROTEIN C7ORF25"/>
    <property type="match status" value="1"/>
</dbReference>
<dbReference type="eggNOG" id="KOG4529">
    <property type="taxonomic scope" value="Eukaryota"/>
</dbReference>
<comment type="similarity">
    <text evidence="1">Belongs to the UPF0415 family.</text>
</comment>
<dbReference type="InterPro" id="IPR041076">
    <property type="entry name" value="DUF5614"/>
</dbReference>
<dbReference type="PhylomeDB" id="B4HAG7"/>
<keyword evidence="5" id="KW-1185">Reference proteome</keyword>
<dbReference type="EMBL" id="CH479240">
    <property type="protein sequence ID" value="EDW37565.1"/>
    <property type="molecule type" value="Genomic_DNA"/>
</dbReference>
<dbReference type="Pfam" id="PF18474">
    <property type="entry name" value="DUF5614"/>
    <property type="match status" value="1"/>
</dbReference>
<evidence type="ECO:0000313" key="5">
    <source>
        <dbReference type="Proteomes" id="UP000008744"/>
    </source>
</evidence>
<evidence type="ECO:0000313" key="4">
    <source>
        <dbReference type="EMBL" id="EDW37565.1"/>
    </source>
</evidence>
<dbReference type="AlphaFoldDB" id="B4HAG7"/>
<evidence type="ECO:0000259" key="3">
    <source>
        <dbReference type="Pfam" id="PF18474"/>
    </source>
</evidence>
<evidence type="ECO:0000256" key="1">
    <source>
        <dbReference type="ARBA" id="ARBA00006588"/>
    </source>
</evidence>
<organism evidence="5">
    <name type="scientific">Drosophila persimilis</name>
    <name type="common">Fruit fly</name>
    <dbReference type="NCBI Taxonomy" id="7234"/>
    <lineage>
        <taxon>Eukaryota</taxon>
        <taxon>Metazoa</taxon>
        <taxon>Ecdysozoa</taxon>
        <taxon>Arthropoda</taxon>
        <taxon>Hexapoda</taxon>
        <taxon>Insecta</taxon>
        <taxon>Pterygota</taxon>
        <taxon>Neoptera</taxon>
        <taxon>Endopterygota</taxon>
        <taxon>Diptera</taxon>
        <taxon>Brachycera</taxon>
        <taxon>Muscomorpha</taxon>
        <taxon>Ephydroidea</taxon>
        <taxon>Drosophilidae</taxon>
        <taxon>Drosophila</taxon>
        <taxon>Sophophora</taxon>
    </lineage>
</organism>
<feature type="domain" description="DUF5614" evidence="3">
    <location>
        <begin position="29"/>
        <end position="182"/>
    </location>
</feature>
<name>B4HAG7_DROPE</name>
<evidence type="ECO:0000259" key="2">
    <source>
        <dbReference type="Pfam" id="PF07000"/>
    </source>
</evidence>
<feature type="domain" description="DUF1308" evidence="2">
    <location>
        <begin position="203"/>
        <end position="361"/>
    </location>
</feature>
<dbReference type="OMA" id="HFCMFQR"/>
<accession>B4HAG7</accession>
<dbReference type="Proteomes" id="UP000008744">
    <property type="component" value="Unassembled WGS sequence"/>
</dbReference>
<dbReference type="OrthoDB" id="441890at2759"/>
<dbReference type="HOGENOM" id="CLU_054053_0_0_1"/>
<reference evidence="4 5" key="1">
    <citation type="journal article" date="2007" name="Nature">
        <title>Evolution of genes and genomes on the Drosophila phylogeny.</title>
        <authorList>
            <consortium name="Drosophila 12 Genomes Consortium"/>
            <person name="Clark A.G."/>
            <person name="Eisen M.B."/>
            <person name="Smith D.R."/>
            <person name="Bergman C.M."/>
            <person name="Oliver B."/>
            <person name="Markow T.A."/>
            <person name="Kaufman T.C."/>
            <person name="Kellis M."/>
            <person name="Gelbart W."/>
            <person name="Iyer V.N."/>
            <person name="Pollard D.A."/>
            <person name="Sackton T.B."/>
            <person name="Larracuente A.M."/>
            <person name="Singh N.D."/>
            <person name="Abad J.P."/>
            <person name="Abt D.N."/>
            <person name="Adryan B."/>
            <person name="Aguade M."/>
            <person name="Akashi H."/>
            <person name="Anderson W.W."/>
            <person name="Aquadro C.F."/>
            <person name="Ardell D.H."/>
            <person name="Arguello R."/>
            <person name="Artieri C.G."/>
            <person name="Barbash D.A."/>
            <person name="Barker D."/>
            <person name="Barsanti P."/>
            <person name="Batterham P."/>
            <person name="Batzoglou S."/>
            <person name="Begun D."/>
            <person name="Bhutkar A."/>
            <person name="Blanco E."/>
            <person name="Bosak S.A."/>
            <person name="Bradley R.K."/>
            <person name="Brand A.D."/>
            <person name="Brent M.R."/>
            <person name="Brooks A.N."/>
            <person name="Brown R.H."/>
            <person name="Butlin R.K."/>
            <person name="Caggese C."/>
            <person name="Calvi B.R."/>
            <person name="Bernardo de Carvalho A."/>
            <person name="Caspi A."/>
            <person name="Castrezana S."/>
            <person name="Celniker S.E."/>
            <person name="Chang J.L."/>
            <person name="Chapple C."/>
            <person name="Chatterji S."/>
            <person name="Chinwalla A."/>
            <person name="Civetta A."/>
            <person name="Clifton S.W."/>
            <person name="Comeron J.M."/>
            <person name="Costello J.C."/>
            <person name="Coyne J.A."/>
            <person name="Daub J."/>
            <person name="David R.G."/>
            <person name="Delcher A.L."/>
            <person name="Delehaunty K."/>
            <person name="Do C.B."/>
            <person name="Ebling H."/>
            <person name="Edwards K."/>
            <person name="Eickbush T."/>
            <person name="Evans J.D."/>
            <person name="Filipski A."/>
            <person name="Findeiss S."/>
            <person name="Freyhult E."/>
            <person name="Fulton L."/>
            <person name="Fulton R."/>
            <person name="Garcia A.C."/>
            <person name="Gardiner A."/>
            <person name="Garfield D.A."/>
            <person name="Garvin B.E."/>
            <person name="Gibson G."/>
            <person name="Gilbert D."/>
            <person name="Gnerre S."/>
            <person name="Godfrey J."/>
            <person name="Good R."/>
            <person name="Gotea V."/>
            <person name="Gravely B."/>
            <person name="Greenberg A.J."/>
            <person name="Griffiths-Jones S."/>
            <person name="Gross S."/>
            <person name="Guigo R."/>
            <person name="Gustafson E.A."/>
            <person name="Haerty W."/>
            <person name="Hahn M.W."/>
            <person name="Halligan D.L."/>
            <person name="Halpern A.L."/>
            <person name="Halter G.M."/>
            <person name="Han M.V."/>
            <person name="Heger A."/>
            <person name="Hillier L."/>
            <person name="Hinrichs A.S."/>
            <person name="Holmes I."/>
            <person name="Hoskins R.A."/>
            <person name="Hubisz M.J."/>
            <person name="Hultmark D."/>
            <person name="Huntley M.A."/>
            <person name="Jaffe D.B."/>
            <person name="Jagadeeshan S."/>
            <person name="Jeck W.R."/>
            <person name="Johnson J."/>
            <person name="Jones C.D."/>
            <person name="Jordan W.C."/>
            <person name="Karpen G.H."/>
            <person name="Kataoka E."/>
            <person name="Keightley P.D."/>
            <person name="Kheradpour P."/>
            <person name="Kirkness E.F."/>
            <person name="Koerich L.B."/>
            <person name="Kristiansen K."/>
            <person name="Kudrna D."/>
            <person name="Kulathinal R.J."/>
            <person name="Kumar S."/>
            <person name="Kwok R."/>
            <person name="Lander E."/>
            <person name="Langley C.H."/>
            <person name="Lapoint R."/>
            <person name="Lazzaro B.P."/>
            <person name="Lee S.J."/>
            <person name="Levesque L."/>
            <person name="Li R."/>
            <person name="Lin C.F."/>
            <person name="Lin M.F."/>
            <person name="Lindblad-Toh K."/>
            <person name="Llopart A."/>
            <person name="Long M."/>
            <person name="Low L."/>
            <person name="Lozovsky E."/>
            <person name="Lu J."/>
            <person name="Luo M."/>
            <person name="Machado C.A."/>
            <person name="Makalowski W."/>
            <person name="Marzo M."/>
            <person name="Matsuda M."/>
            <person name="Matzkin L."/>
            <person name="McAllister B."/>
            <person name="McBride C.S."/>
            <person name="McKernan B."/>
            <person name="McKernan K."/>
            <person name="Mendez-Lago M."/>
            <person name="Minx P."/>
            <person name="Mollenhauer M.U."/>
            <person name="Montooth K."/>
            <person name="Mount S.M."/>
            <person name="Mu X."/>
            <person name="Myers E."/>
            <person name="Negre B."/>
            <person name="Newfeld S."/>
            <person name="Nielsen R."/>
            <person name="Noor M.A."/>
            <person name="O'Grady P."/>
            <person name="Pachter L."/>
            <person name="Papaceit M."/>
            <person name="Parisi M.J."/>
            <person name="Parisi M."/>
            <person name="Parts L."/>
            <person name="Pedersen J.S."/>
            <person name="Pesole G."/>
            <person name="Phillippy A.M."/>
            <person name="Ponting C.P."/>
            <person name="Pop M."/>
            <person name="Porcelli D."/>
            <person name="Powell J.R."/>
            <person name="Prohaska S."/>
            <person name="Pruitt K."/>
            <person name="Puig M."/>
            <person name="Quesneville H."/>
            <person name="Ram K.R."/>
            <person name="Rand D."/>
            <person name="Rasmussen M.D."/>
            <person name="Reed L.K."/>
            <person name="Reenan R."/>
            <person name="Reily A."/>
            <person name="Remington K.A."/>
            <person name="Rieger T.T."/>
            <person name="Ritchie M.G."/>
            <person name="Robin C."/>
            <person name="Rogers Y.H."/>
            <person name="Rohde C."/>
            <person name="Rozas J."/>
            <person name="Rubenfield M.J."/>
            <person name="Ruiz A."/>
            <person name="Russo S."/>
            <person name="Salzberg S.L."/>
            <person name="Sanchez-Gracia A."/>
            <person name="Saranga D.J."/>
            <person name="Sato H."/>
            <person name="Schaeffer S.W."/>
            <person name="Schatz M.C."/>
            <person name="Schlenke T."/>
            <person name="Schwartz R."/>
            <person name="Segarra C."/>
            <person name="Singh R.S."/>
            <person name="Sirot L."/>
            <person name="Sirota M."/>
            <person name="Sisneros N.B."/>
            <person name="Smith C.D."/>
            <person name="Smith T.F."/>
            <person name="Spieth J."/>
            <person name="Stage D.E."/>
            <person name="Stark A."/>
            <person name="Stephan W."/>
            <person name="Strausberg R.L."/>
            <person name="Strempel S."/>
            <person name="Sturgill D."/>
            <person name="Sutton G."/>
            <person name="Sutton G.G."/>
            <person name="Tao W."/>
            <person name="Teichmann S."/>
            <person name="Tobari Y.N."/>
            <person name="Tomimura Y."/>
            <person name="Tsolas J.M."/>
            <person name="Valente V.L."/>
            <person name="Venter E."/>
            <person name="Venter J.C."/>
            <person name="Vicario S."/>
            <person name="Vieira F.G."/>
            <person name="Vilella A.J."/>
            <person name="Villasante A."/>
            <person name="Walenz B."/>
            <person name="Wang J."/>
            <person name="Wasserman M."/>
            <person name="Watts T."/>
            <person name="Wilson D."/>
            <person name="Wilson R.K."/>
            <person name="Wing R.A."/>
            <person name="Wolfner M.F."/>
            <person name="Wong A."/>
            <person name="Wong G.K."/>
            <person name="Wu C.I."/>
            <person name="Wu G."/>
            <person name="Yamamoto D."/>
            <person name="Yang H.P."/>
            <person name="Yang S.P."/>
            <person name="Yorke J.A."/>
            <person name="Yoshida K."/>
            <person name="Zdobnov E."/>
            <person name="Zhang P."/>
            <person name="Zhang Y."/>
            <person name="Zimin A.V."/>
            <person name="Baldwin J."/>
            <person name="Abdouelleil A."/>
            <person name="Abdulkadir J."/>
            <person name="Abebe A."/>
            <person name="Abera B."/>
            <person name="Abreu J."/>
            <person name="Acer S.C."/>
            <person name="Aftuck L."/>
            <person name="Alexander A."/>
            <person name="An P."/>
            <person name="Anderson E."/>
            <person name="Anderson S."/>
            <person name="Arachi H."/>
            <person name="Azer M."/>
            <person name="Bachantsang P."/>
            <person name="Barry A."/>
            <person name="Bayul T."/>
            <person name="Berlin A."/>
            <person name="Bessette D."/>
            <person name="Bloom T."/>
            <person name="Blye J."/>
            <person name="Boguslavskiy L."/>
            <person name="Bonnet C."/>
            <person name="Boukhgalter B."/>
            <person name="Bourzgui I."/>
            <person name="Brown A."/>
            <person name="Cahill P."/>
            <person name="Channer S."/>
            <person name="Cheshatsang Y."/>
            <person name="Chuda L."/>
            <person name="Citroen M."/>
            <person name="Collymore A."/>
            <person name="Cooke P."/>
            <person name="Costello M."/>
            <person name="D'Aco K."/>
            <person name="Daza R."/>
            <person name="De Haan G."/>
            <person name="DeGray S."/>
            <person name="DeMaso C."/>
            <person name="Dhargay N."/>
            <person name="Dooley K."/>
            <person name="Dooley E."/>
            <person name="Doricent M."/>
            <person name="Dorje P."/>
            <person name="Dorjee K."/>
            <person name="Dupes A."/>
            <person name="Elong R."/>
            <person name="Falk J."/>
            <person name="Farina A."/>
            <person name="Faro S."/>
            <person name="Ferguson D."/>
            <person name="Fisher S."/>
            <person name="Foley C.D."/>
            <person name="Franke A."/>
            <person name="Friedrich D."/>
            <person name="Gadbois L."/>
            <person name="Gearin G."/>
            <person name="Gearin C.R."/>
            <person name="Giannoukos G."/>
            <person name="Goode T."/>
            <person name="Graham J."/>
            <person name="Grandbois E."/>
            <person name="Grewal S."/>
            <person name="Gyaltsen K."/>
            <person name="Hafez N."/>
            <person name="Hagos B."/>
            <person name="Hall J."/>
            <person name="Henson C."/>
            <person name="Hollinger A."/>
            <person name="Honan T."/>
            <person name="Huard M.D."/>
            <person name="Hughes L."/>
            <person name="Hurhula B."/>
            <person name="Husby M.E."/>
            <person name="Kamat A."/>
            <person name="Kanga B."/>
            <person name="Kashin S."/>
            <person name="Khazanovich D."/>
            <person name="Kisner P."/>
            <person name="Lance K."/>
            <person name="Lara M."/>
            <person name="Lee W."/>
            <person name="Lennon N."/>
            <person name="Letendre F."/>
            <person name="LeVine R."/>
            <person name="Lipovsky A."/>
            <person name="Liu X."/>
            <person name="Liu J."/>
            <person name="Liu S."/>
            <person name="Lokyitsang T."/>
            <person name="Lokyitsang Y."/>
            <person name="Lubonja R."/>
            <person name="Lui A."/>
            <person name="MacDonald P."/>
            <person name="Magnisalis V."/>
            <person name="Maru K."/>
            <person name="Matthews C."/>
            <person name="McCusker W."/>
            <person name="McDonough S."/>
            <person name="Mehta T."/>
            <person name="Meldrim J."/>
            <person name="Meneus L."/>
            <person name="Mihai O."/>
            <person name="Mihalev A."/>
            <person name="Mihova T."/>
            <person name="Mittelman R."/>
            <person name="Mlenga V."/>
            <person name="Montmayeur A."/>
            <person name="Mulrain L."/>
            <person name="Navidi A."/>
            <person name="Naylor J."/>
            <person name="Negash T."/>
            <person name="Nguyen T."/>
            <person name="Nguyen N."/>
            <person name="Nicol R."/>
            <person name="Norbu C."/>
            <person name="Norbu N."/>
            <person name="Novod N."/>
            <person name="O'Neill B."/>
            <person name="Osman S."/>
            <person name="Markiewicz E."/>
            <person name="Oyono O.L."/>
            <person name="Patti C."/>
            <person name="Phunkhang P."/>
            <person name="Pierre F."/>
            <person name="Priest M."/>
            <person name="Raghuraman S."/>
            <person name="Rege F."/>
            <person name="Reyes R."/>
            <person name="Rise C."/>
            <person name="Rogov P."/>
            <person name="Ross K."/>
            <person name="Ryan E."/>
            <person name="Settipalli S."/>
            <person name="Shea T."/>
            <person name="Sherpa N."/>
            <person name="Shi L."/>
            <person name="Shih D."/>
            <person name="Sparrow T."/>
            <person name="Spaulding J."/>
            <person name="Stalker J."/>
            <person name="Stange-Thomann N."/>
            <person name="Stavropoulos S."/>
            <person name="Stone C."/>
            <person name="Strader C."/>
            <person name="Tesfaye S."/>
            <person name="Thomson T."/>
            <person name="Thoulutsang Y."/>
            <person name="Thoulutsang D."/>
            <person name="Topham K."/>
            <person name="Topping I."/>
            <person name="Tsamla T."/>
            <person name="Vassiliev H."/>
            <person name="Vo A."/>
            <person name="Wangchuk T."/>
            <person name="Wangdi T."/>
            <person name="Weiand M."/>
            <person name="Wilkinson J."/>
            <person name="Wilson A."/>
            <person name="Yadav S."/>
            <person name="Young G."/>
            <person name="Yu Q."/>
            <person name="Zembek L."/>
            <person name="Zhong D."/>
            <person name="Zimmer A."/>
            <person name="Zwirko Z."/>
            <person name="Jaffe D.B."/>
            <person name="Alvarez P."/>
            <person name="Brockman W."/>
            <person name="Butler J."/>
            <person name="Chin C."/>
            <person name="Gnerre S."/>
            <person name="Grabherr M."/>
            <person name="Kleber M."/>
            <person name="Mauceli E."/>
            <person name="MacCallum I."/>
        </authorList>
    </citation>
    <scope>NUCLEOTIDE SEQUENCE [LARGE SCALE GENOMIC DNA]</scope>
    <source>
        <strain evidence="5">MSH-3 / Tucson 14011-0111.49</strain>
    </source>
</reference>
<dbReference type="PANTHER" id="PTHR13379">
    <property type="entry name" value="UNCHARACTERIZED DUF1308"/>
    <property type="match status" value="1"/>
</dbReference>
<dbReference type="Pfam" id="PF07000">
    <property type="entry name" value="DUF1308"/>
    <property type="match status" value="1"/>
</dbReference>
<gene>
    <name evidence="4" type="primary">Dper\GL16284</name>
    <name evidence="4" type="ORF">Dper_GL16284</name>
</gene>
<proteinExistence type="inferred from homology"/>
<protein>
    <submittedName>
        <fullName evidence="4">GL16284</fullName>
    </submittedName>
</protein>
<sequence length="394" mass="44503">MDEQEKLYEEAQKKVVLGEKLKQALVDFEDLPGVSKVQRKIQQELKFLNKVISTQSVRDHHITSSNFVYYEFLIKTLQTQQGVVDINAVFRLESRDSPLRVDIVANNGLKWVKVIARNSKSVEDAAKGCVSIGARSVIDQAEDYLEASSLHFCMFQRPKIVFYFSNKIEDSLHEELLEMGVQTASLEAPDSDEDQYATASNELNVDVTTMLAYVSALTNGHSHWVFKEPLLTDQAERERASPLKPQLEKILQGKRLVCCQLAYDAFQNILTIVGGPGERERAADFLKRITVYPDVEKIPEEFSTIRFTANVNERSLKIFSFGMARQIFTVTSNKAFVRSAKMQGTNVPVFVHASVALTEENMDCAPLNLVIDKRSVNLYKNSINLTTRFIGAFS</sequence>
<dbReference type="InterPro" id="IPR010733">
    <property type="entry name" value="DUF1308"/>
</dbReference>